<organism evidence="1 2">
    <name type="scientific">Dulcicalothrix desertica PCC 7102</name>
    <dbReference type="NCBI Taxonomy" id="232991"/>
    <lineage>
        <taxon>Bacteria</taxon>
        <taxon>Bacillati</taxon>
        <taxon>Cyanobacteriota</taxon>
        <taxon>Cyanophyceae</taxon>
        <taxon>Nostocales</taxon>
        <taxon>Calotrichaceae</taxon>
        <taxon>Dulcicalothrix</taxon>
    </lineage>
</organism>
<comment type="caution">
    <text evidence="1">The sequence shown here is derived from an EMBL/GenBank/DDBJ whole genome shotgun (WGS) entry which is preliminary data.</text>
</comment>
<dbReference type="AlphaFoldDB" id="A0A433UJH6"/>
<evidence type="ECO:0000313" key="1">
    <source>
        <dbReference type="EMBL" id="RUS93997.1"/>
    </source>
</evidence>
<name>A0A433UJH6_9CYAN</name>
<sequence length="162" mass="19006">MIIYTEMLEKDTEESSDNVKRYIEYFIKCCEERNVKGFDLVFDKVIEGLKLSFLQVLVGFLHYQNDIDSIDWLCSHMCSKIDCGSDNDKDNLPITRVSMFLIRLKMLPFIDFLPNYCDRIVITNVHKFGEFSPDVKAYLEKEIGLIEFSKEYTTAAIDEFHL</sequence>
<reference evidence="1" key="2">
    <citation type="journal article" date="2019" name="Genome Biol. Evol.">
        <title>Day and night: Metabolic profiles and evolutionary relationships of six axenic non-marine cyanobacteria.</title>
        <authorList>
            <person name="Will S.E."/>
            <person name="Henke P."/>
            <person name="Boedeker C."/>
            <person name="Huang S."/>
            <person name="Brinkmann H."/>
            <person name="Rohde M."/>
            <person name="Jarek M."/>
            <person name="Friedl T."/>
            <person name="Seufert S."/>
            <person name="Schumacher M."/>
            <person name="Overmann J."/>
            <person name="Neumann-Schaal M."/>
            <person name="Petersen J."/>
        </authorList>
    </citation>
    <scope>NUCLEOTIDE SEQUENCE [LARGE SCALE GENOMIC DNA]</scope>
    <source>
        <strain evidence="1">PCC 7102</strain>
    </source>
</reference>
<dbReference type="EMBL" id="RSCL01000052">
    <property type="protein sequence ID" value="RUS93997.1"/>
    <property type="molecule type" value="Genomic_DNA"/>
</dbReference>
<accession>A0A433UJH6</accession>
<gene>
    <name evidence="1" type="ORF">DSM106972_094680</name>
</gene>
<reference evidence="1" key="1">
    <citation type="submission" date="2018-12" db="EMBL/GenBank/DDBJ databases">
        <authorList>
            <person name="Will S."/>
            <person name="Neumann-Schaal M."/>
            <person name="Henke P."/>
        </authorList>
    </citation>
    <scope>NUCLEOTIDE SEQUENCE</scope>
    <source>
        <strain evidence="1">PCC 7102</strain>
    </source>
</reference>
<proteinExistence type="predicted"/>
<keyword evidence="2" id="KW-1185">Reference proteome</keyword>
<dbReference type="Proteomes" id="UP000271624">
    <property type="component" value="Unassembled WGS sequence"/>
</dbReference>
<evidence type="ECO:0000313" key="2">
    <source>
        <dbReference type="Proteomes" id="UP000271624"/>
    </source>
</evidence>
<protein>
    <submittedName>
        <fullName evidence="1">Uncharacterized protein</fullName>
    </submittedName>
</protein>